<sequence length="59" mass="6607">MIAITARVIAAGVKYNMASQFRFGFRSYCNKSNNSPGENYPAASRMDRIVTQSLPEVYI</sequence>
<name>A0ABX3NQU7_9BACT</name>
<evidence type="ECO:0000313" key="1">
    <source>
        <dbReference type="EMBL" id="OQP39194.1"/>
    </source>
</evidence>
<accession>A0ABX3NQU7</accession>
<dbReference type="EMBL" id="LWBO01000084">
    <property type="protein sequence ID" value="OQP39194.1"/>
    <property type="molecule type" value="Genomic_DNA"/>
</dbReference>
<proteinExistence type="predicted"/>
<reference evidence="1 2" key="1">
    <citation type="submission" date="2016-04" db="EMBL/GenBank/DDBJ databases">
        <authorList>
            <person name="Chen L."/>
            <person name="Zhuang W."/>
            <person name="Wang G."/>
        </authorList>
    </citation>
    <scope>NUCLEOTIDE SEQUENCE [LARGE SCALE GENOMIC DNA]</scope>
    <source>
        <strain evidence="2">GR20</strain>
    </source>
</reference>
<organism evidence="1 2">
    <name type="scientific">Niastella koreensis</name>
    <dbReference type="NCBI Taxonomy" id="354356"/>
    <lineage>
        <taxon>Bacteria</taxon>
        <taxon>Pseudomonadati</taxon>
        <taxon>Bacteroidota</taxon>
        <taxon>Chitinophagia</taxon>
        <taxon>Chitinophagales</taxon>
        <taxon>Chitinophagaceae</taxon>
        <taxon>Niastella</taxon>
    </lineage>
</organism>
<protein>
    <submittedName>
        <fullName evidence="1">Uncharacterized protein</fullName>
    </submittedName>
</protein>
<dbReference type="Proteomes" id="UP000192277">
    <property type="component" value="Unassembled WGS sequence"/>
</dbReference>
<evidence type="ECO:0000313" key="2">
    <source>
        <dbReference type="Proteomes" id="UP000192277"/>
    </source>
</evidence>
<comment type="caution">
    <text evidence="1">The sequence shown here is derived from an EMBL/GenBank/DDBJ whole genome shotgun (WGS) entry which is preliminary data.</text>
</comment>
<keyword evidence="2" id="KW-1185">Reference proteome</keyword>
<gene>
    <name evidence="1" type="ORF">A4D02_17870</name>
</gene>